<accession>A0A1B6KPA2</accession>
<feature type="binding site" evidence="9">
    <location>
        <position position="88"/>
    </location>
    <ligand>
        <name>ATP</name>
        <dbReference type="ChEBI" id="CHEBI:30616"/>
    </ligand>
</feature>
<dbReference type="AlphaFoldDB" id="A0A1B6KPA2"/>
<evidence type="ECO:0000256" key="10">
    <source>
        <dbReference type="RuleBase" id="RU000304"/>
    </source>
</evidence>
<comment type="catalytic activity">
    <reaction evidence="8">
        <text>L-seryl-[protein] + ATP = O-phospho-L-seryl-[protein] + ADP + H(+)</text>
        <dbReference type="Rhea" id="RHEA:17989"/>
        <dbReference type="Rhea" id="RHEA-COMP:9863"/>
        <dbReference type="Rhea" id="RHEA-COMP:11604"/>
        <dbReference type="ChEBI" id="CHEBI:15378"/>
        <dbReference type="ChEBI" id="CHEBI:29999"/>
        <dbReference type="ChEBI" id="CHEBI:30616"/>
        <dbReference type="ChEBI" id="CHEBI:83421"/>
        <dbReference type="ChEBI" id="CHEBI:456216"/>
        <dbReference type="EC" id="2.7.11.11"/>
    </reaction>
</comment>
<dbReference type="GO" id="GO:0007476">
    <property type="term" value="P:imaginal disc-derived wing morphogenesis"/>
    <property type="evidence" value="ECO:0007669"/>
    <property type="project" value="UniProtKB-ARBA"/>
</dbReference>
<dbReference type="Gene3D" id="3.30.200.20">
    <property type="entry name" value="Phosphorylase Kinase, domain 1"/>
    <property type="match status" value="1"/>
</dbReference>
<dbReference type="FunFam" id="1.10.510.10:FF:000005">
    <property type="entry name" value="cAMP-dependent protein kinase catalytic subunit alpha"/>
    <property type="match status" value="1"/>
</dbReference>
<dbReference type="PROSITE" id="PS00107">
    <property type="entry name" value="PROTEIN_KINASE_ATP"/>
    <property type="match status" value="1"/>
</dbReference>
<evidence type="ECO:0000256" key="2">
    <source>
        <dbReference type="ARBA" id="ARBA00022527"/>
    </source>
</evidence>
<evidence type="ECO:0000256" key="5">
    <source>
        <dbReference type="ARBA" id="ARBA00022777"/>
    </source>
</evidence>
<keyword evidence="6 9" id="KW-0067">ATP-binding</keyword>
<dbReference type="GO" id="GO:0005634">
    <property type="term" value="C:nucleus"/>
    <property type="evidence" value="ECO:0007669"/>
    <property type="project" value="TreeGrafter"/>
</dbReference>
<evidence type="ECO:0000256" key="1">
    <source>
        <dbReference type="ARBA" id="ARBA00012444"/>
    </source>
</evidence>
<dbReference type="InterPro" id="IPR008271">
    <property type="entry name" value="Ser/Thr_kinase_AS"/>
</dbReference>
<dbReference type="EC" id="2.7.11.11" evidence="1"/>
<evidence type="ECO:0000313" key="13">
    <source>
        <dbReference type="EMBL" id="JAT13251.1"/>
    </source>
</evidence>
<protein>
    <recommendedName>
        <fullName evidence="1">cAMP-dependent protein kinase</fullName>
        <ecNumber evidence="1">2.7.11.11</ecNumber>
    </recommendedName>
</protein>
<dbReference type="PROSITE" id="PS50011">
    <property type="entry name" value="PROTEIN_KINASE_DOM"/>
    <property type="match status" value="1"/>
</dbReference>
<dbReference type="InterPro" id="IPR000719">
    <property type="entry name" value="Prot_kinase_dom"/>
</dbReference>
<dbReference type="InterPro" id="IPR011009">
    <property type="entry name" value="Kinase-like_dom_sf"/>
</dbReference>
<dbReference type="GO" id="GO:0005952">
    <property type="term" value="C:cAMP-dependent protein kinase complex"/>
    <property type="evidence" value="ECO:0007669"/>
    <property type="project" value="TreeGrafter"/>
</dbReference>
<dbReference type="GO" id="GO:0004691">
    <property type="term" value="F:cAMP-dependent protein kinase activity"/>
    <property type="evidence" value="ECO:0007669"/>
    <property type="project" value="UniProtKB-EC"/>
</dbReference>
<dbReference type="GO" id="GO:0005524">
    <property type="term" value="F:ATP binding"/>
    <property type="evidence" value="ECO:0007669"/>
    <property type="project" value="UniProtKB-UniRule"/>
</dbReference>
<name>A0A1B6KPA2_9HEMI</name>
<keyword evidence="5" id="KW-0418">Kinase</keyword>
<evidence type="ECO:0000256" key="9">
    <source>
        <dbReference type="PROSITE-ProRule" id="PRU10141"/>
    </source>
</evidence>
<evidence type="ECO:0000256" key="6">
    <source>
        <dbReference type="ARBA" id="ARBA00022840"/>
    </source>
</evidence>
<proteinExistence type="inferred from homology"/>
<evidence type="ECO:0000259" key="11">
    <source>
        <dbReference type="PROSITE" id="PS50011"/>
    </source>
</evidence>
<feature type="domain" description="AGC-kinase C-terminal" evidence="12">
    <location>
        <begin position="305"/>
        <end position="355"/>
    </location>
</feature>
<dbReference type="Pfam" id="PF00069">
    <property type="entry name" value="Pkinase"/>
    <property type="match status" value="1"/>
</dbReference>
<dbReference type="EMBL" id="GEBQ01026726">
    <property type="protein sequence ID" value="JAT13251.1"/>
    <property type="molecule type" value="Transcribed_RNA"/>
</dbReference>
<dbReference type="InterPro" id="IPR017441">
    <property type="entry name" value="Protein_kinase_ATP_BS"/>
</dbReference>
<reference evidence="13" key="1">
    <citation type="submission" date="2015-11" db="EMBL/GenBank/DDBJ databases">
        <title>De novo transcriptome assembly of four potential Pierce s Disease insect vectors from Arizona vineyards.</title>
        <authorList>
            <person name="Tassone E.E."/>
        </authorList>
    </citation>
    <scope>NUCLEOTIDE SEQUENCE</scope>
</reference>
<evidence type="ECO:0000256" key="3">
    <source>
        <dbReference type="ARBA" id="ARBA00022679"/>
    </source>
</evidence>
<evidence type="ECO:0000256" key="8">
    <source>
        <dbReference type="ARBA" id="ARBA00047454"/>
    </source>
</evidence>
<evidence type="ECO:0000259" key="12">
    <source>
        <dbReference type="PROSITE" id="PS51285"/>
    </source>
</evidence>
<keyword evidence="2 10" id="KW-0723">Serine/threonine-protein kinase</keyword>
<evidence type="ECO:0000256" key="7">
    <source>
        <dbReference type="ARBA" id="ARBA00047292"/>
    </source>
</evidence>
<dbReference type="InterPro" id="IPR000961">
    <property type="entry name" value="AGC-kinase_C"/>
</dbReference>
<organism evidence="13">
    <name type="scientific">Graphocephala atropunctata</name>
    <dbReference type="NCBI Taxonomy" id="36148"/>
    <lineage>
        <taxon>Eukaryota</taxon>
        <taxon>Metazoa</taxon>
        <taxon>Ecdysozoa</taxon>
        <taxon>Arthropoda</taxon>
        <taxon>Hexapoda</taxon>
        <taxon>Insecta</taxon>
        <taxon>Pterygota</taxon>
        <taxon>Neoptera</taxon>
        <taxon>Paraneoptera</taxon>
        <taxon>Hemiptera</taxon>
        <taxon>Auchenorrhyncha</taxon>
        <taxon>Membracoidea</taxon>
        <taxon>Cicadellidae</taxon>
        <taxon>Cicadellinae</taxon>
        <taxon>Cicadellini</taxon>
        <taxon>Graphocephala</taxon>
    </lineage>
</organism>
<dbReference type="SMART" id="SM00220">
    <property type="entry name" value="S_TKc"/>
    <property type="match status" value="1"/>
</dbReference>
<dbReference type="Gene3D" id="1.10.510.10">
    <property type="entry name" value="Transferase(Phosphotransferase) domain 1"/>
    <property type="match status" value="1"/>
</dbReference>
<comment type="catalytic activity">
    <reaction evidence="7">
        <text>L-threonyl-[protein] + ATP = O-phospho-L-threonyl-[protein] + ADP + H(+)</text>
        <dbReference type="Rhea" id="RHEA:46608"/>
        <dbReference type="Rhea" id="RHEA-COMP:11060"/>
        <dbReference type="Rhea" id="RHEA-COMP:11605"/>
        <dbReference type="ChEBI" id="CHEBI:15378"/>
        <dbReference type="ChEBI" id="CHEBI:30013"/>
        <dbReference type="ChEBI" id="CHEBI:30616"/>
        <dbReference type="ChEBI" id="CHEBI:61977"/>
        <dbReference type="ChEBI" id="CHEBI:456216"/>
        <dbReference type="EC" id="2.7.11.11"/>
    </reaction>
</comment>
<sequence length="355" mass="40904">MSNFTRLPEYGPLEIGNLQTFLDESKISVAEMLDSSINNVQNSSLNFGKLTHKKTIGVGSFGVVLLMKDEDEDNYYAVKAVDKKVIVKTNQIAHILNERKILSVTNFPFIVHLVNFFSDNSYLYFVLPFISGGDMFTNLRRVHKFNDGLSRFYASQVVLALEYLHHLDFIYRDLKPENILLDHTGYIKLTDFGFGKILKSRAWTLCGTPEYLAPEVVMNKGYSKGVDWWALGVLIFEMMSGRSPFFARQPIKVYEKILSNKYVFPPNVLPDAKDLIKRLLQPNISLRIGSLKNGVKDIKDHLWFRPIDWMILLNRKMDPPHVPQVSEPGDNFKNYENITLKVSETERFAKEFTNF</sequence>
<keyword evidence="3" id="KW-0808">Transferase</keyword>
<dbReference type="GO" id="GO:0005829">
    <property type="term" value="C:cytosol"/>
    <property type="evidence" value="ECO:0007669"/>
    <property type="project" value="TreeGrafter"/>
</dbReference>
<dbReference type="SUPFAM" id="SSF56112">
    <property type="entry name" value="Protein kinase-like (PK-like)"/>
    <property type="match status" value="1"/>
</dbReference>
<feature type="domain" description="Protein kinase" evidence="11">
    <location>
        <begin position="50"/>
        <end position="304"/>
    </location>
</feature>
<dbReference type="PANTHER" id="PTHR24353">
    <property type="entry name" value="CYCLIC NUCLEOTIDE-DEPENDENT PROTEIN KINASE"/>
    <property type="match status" value="1"/>
</dbReference>
<comment type="similarity">
    <text evidence="10">Belongs to the protein kinase superfamily.</text>
</comment>
<evidence type="ECO:0000256" key="4">
    <source>
        <dbReference type="ARBA" id="ARBA00022741"/>
    </source>
</evidence>
<dbReference type="PROSITE" id="PS00108">
    <property type="entry name" value="PROTEIN_KINASE_ST"/>
    <property type="match status" value="1"/>
</dbReference>
<keyword evidence="4 9" id="KW-0547">Nucleotide-binding</keyword>
<gene>
    <name evidence="13" type="ORF">g.3482</name>
</gene>
<dbReference type="PROSITE" id="PS51285">
    <property type="entry name" value="AGC_KINASE_CTER"/>
    <property type="match status" value="1"/>
</dbReference>
<dbReference type="PANTHER" id="PTHR24353:SF153">
    <property type="entry name" value="CAMP-DEPENDENT PROTEIN KINASE CATALYTIC SUBUNIT 1"/>
    <property type="match status" value="1"/>
</dbReference>